<dbReference type="HOGENOM" id="CLU_1520364_0_0_1"/>
<dbReference type="Proteomes" id="UP000001514">
    <property type="component" value="Unassembled WGS sequence"/>
</dbReference>
<sequence>MRKTGGWSAAKILILEMLAKIKKKDPNMYKPNVKFSDNNNGDEIKEEKALKEKKPMSTPKLGWKVVYVAQQKSHPHCPQGIVNETFAIDKDDLLGGVLPKLPKISSHSSKSSGLEEGCHYPNCYVSRLIRNFLSPESGSMELPKSRMACPVSAIVSKICGQAPKNRLEEVPLLALML</sequence>
<evidence type="ECO:0000313" key="2">
    <source>
        <dbReference type="Proteomes" id="UP000001514"/>
    </source>
</evidence>
<evidence type="ECO:0000313" key="1">
    <source>
        <dbReference type="EMBL" id="EFJ35049.1"/>
    </source>
</evidence>
<protein>
    <submittedName>
        <fullName evidence="1">Uncharacterized protein</fullName>
    </submittedName>
</protein>
<proteinExistence type="predicted"/>
<keyword evidence="2" id="KW-1185">Reference proteome</keyword>
<organism evidence="2">
    <name type="scientific">Selaginella moellendorffii</name>
    <name type="common">Spikemoss</name>
    <dbReference type="NCBI Taxonomy" id="88036"/>
    <lineage>
        <taxon>Eukaryota</taxon>
        <taxon>Viridiplantae</taxon>
        <taxon>Streptophyta</taxon>
        <taxon>Embryophyta</taxon>
        <taxon>Tracheophyta</taxon>
        <taxon>Lycopodiopsida</taxon>
        <taxon>Selaginellales</taxon>
        <taxon>Selaginellaceae</taxon>
        <taxon>Selaginella</taxon>
    </lineage>
</organism>
<dbReference type="InParanoid" id="D8QXI8"/>
<reference evidence="1 2" key="1">
    <citation type="journal article" date="2011" name="Science">
        <title>The Selaginella genome identifies genetic changes associated with the evolution of vascular plants.</title>
        <authorList>
            <person name="Banks J.A."/>
            <person name="Nishiyama T."/>
            <person name="Hasebe M."/>
            <person name="Bowman J.L."/>
            <person name="Gribskov M."/>
            <person name="dePamphilis C."/>
            <person name="Albert V.A."/>
            <person name="Aono N."/>
            <person name="Aoyama T."/>
            <person name="Ambrose B.A."/>
            <person name="Ashton N.W."/>
            <person name="Axtell M.J."/>
            <person name="Barker E."/>
            <person name="Barker M.S."/>
            <person name="Bennetzen J.L."/>
            <person name="Bonawitz N.D."/>
            <person name="Chapple C."/>
            <person name="Cheng C."/>
            <person name="Correa L.G."/>
            <person name="Dacre M."/>
            <person name="DeBarry J."/>
            <person name="Dreyer I."/>
            <person name="Elias M."/>
            <person name="Engstrom E.M."/>
            <person name="Estelle M."/>
            <person name="Feng L."/>
            <person name="Finet C."/>
            <person name="Floyd S.K."/>
            <person name="Frommer W.B."/>
            <person name="Fujita T."/>
            <person name="Gramzow L."/>
            <person name="Gutensohn M."/>
            <person name="Harholt J."/>
            <person name="Hattori M."/>
            <person name="Heyl A."/>
            <person name="Hirai T."/>
            <person name="Hiwatashi Y."/>
            <person name="Ishikawa M."/>
            <person name="Iwata M."/>
            <person name="Karol K.G."/>
            <person name="Koehler B."/>
            <person name="Kolukisaoglu U."/>
            <person name="Kubo M."/>
            <person name="Kurata T."/>
            <person name="Lalonde S."/>
            <person name="Li K."/>
            <person name="Li Y."/>
            <person name="Litt A."/>
            <person name="Lyons E."/>
            <person name="Manning G."/>
            <person name="Maruyama T."/>
            <person name="Michael T.P."/>
            <person name="Mikami K."/>
            <person name="Miyazaki S."/>
            <person name="Morinaga S."/>
            <person name="Murata T."/>
            <person name="Mueller-Roeber B."/>
            <person name="Nelson D.R."/>
            <person name="Obara M."/>
            <person name="Oguri Y."/>
            <person name="Olmstead R.G."/>
            <person name="Onodera N."/>
            <person name="Petersen B.L."/>
            <person name="Pils B."/>
            <person name="Prigge M."/>
            <person name="Rensing S.A."/>
            <person name="Riano-Pachon D.M."/>
            <person name="Roberts A.W."/>
            <person name="Sato Y."/>
            <person name="Scheller H.V."/>
            <person name="Schulz B."/>
            <person name="Schulz C."/>
            <person name="Shakirov E.V."/>
            <person name="Shibagaki N."/>
            <person name="Shinohara N."/>
            <person name="Shippen D.E."/>
            <person name="Soerensen I."/>
            <person name="Sotooka R."/>
            <person name="Sugimoto N."/>
            <person name="Sugita M."/>
            <person name="Sumikawa N."/>
            <person name="Tanurdzic M."/>
            <person name="Theissen G."/>
            <person name="Ulvskov P."/>
            <person name="Wakazuki S."/>
            <person name="Weng J.K."/>
            <person name="Willats W.W."/>
            <person name="Wipf D."/>
            <person name="Wolf P.G."/>
            <person name="Yang L."/>
            <person name="Zimmer A.D."/>
            <person name="Zhu Q."/>
            <person name="Mitros T."/>
            <person name="Hellsten U."/>
            <person name="Loque D."/>
            <person name="Otillar R."/>
            <person name="Salamov A."/>
            <person name="Schmutz J."/>
            <person name="Shapiro H."/>
            <person name="Lindquist E."/>
            <person name="Lucas S."/>
            <person name="Rokhsar D."/>
            <person name="Grigoriev I.V."/>
        </authorList>
    </citation>
    <scope>NUCLEOTIDE SEQUENCE [LARGE SCALE GENOMIC DNA]</scope>
</reference>
<gene>
    <name evidence="1" type="ORF">SELMODRAFT_404839</name>
</gene>
<dbReference type="Gramene" id="EFJ35049">
    <property type="protein sequence ID" value="EFJ35049"/>
    <property type="gene ID" value="SELMODRAFT_404839"/>
</dbReference>
<name>D8QXI8_SELML</name>
<dbReference type="AlphaFoldDB" id="D8QXI8"/>
<accession>D8QXI8</accession>
<dbReference type="KEGG" id="smo:SELMODRAFT_404839"/>
<dbReference type="EMBL" id="GL377568">
    <property type="protein sequence ID" value="EFJ35049.1"/>
    <property type="molecule type" value="Genomic_DNA"/>
</dbReference>